<dbReference type="InterPro" id="IPR036961">
    <property type="entry name" value="Kinesin_motor_dom_sf"/>
</dbReference>
<feature type="domain" description="Myosin motor" evidence="3">
    <location>
        <begin position="18"/>
        <end position="79"/>
    </location>
</feature>
<evidence type="ECO:0000313" key="5">
    <source>
        <dbReference type="Proteomes" id="UP000054018"/>
    </source>
</evidence>
<evidence type="ECO:0000259" key="3">
    <source>
        <dbReference type="Pfam" id="PF00063"/>
    </source>
</evidence>
<dbReference type="GO" id="GO:0003774">
    <property type="term" value="F:cytoskeletal motor activity"/>
    <property type="evidence" value="ECO:0007669"/>
    <property type="project" value="InterPro"/>
</dbReference>
<sequence length="109" mass="12265">LHKYISSNADSVLHKYAAEYRDTSPGKSRLRPHVFQLTSNAYYHMQRTAQDQSILFSGETTRAKSENRCLAIKTFLEFSISNPGKKGAKLSLPQSLSSKHLEMHAPSLI</sequence>
<dbReference type="OrthoDB" id="2687402at2759"/>
<evidence type="ECO:0000256" key="1">
    <source>
        <dbReference type="ARBA" id="ARBA00023123"/>
    </source>
</evidence>
<proteinExistence type="predicted"/>
<dbReference type="Gene3D" id="3.40.850.10">
    <property type="entry name" value="Kinesin motor domain"/>
    <property type="match status" value="1"/>
</dbReference>
<dbReference type="InterPro" id="IPR001609">
    <property type="entry name" value="Myosin_head_motor_dom-like"/>
</dbReference>
<reference evidence="4 5" key="1">
    <citation type="submission" date="2014-04" db="EMBL/GenBank/DDBJ databases">
        <authorList>
            <consortium name="DOE Joint Genome Institute"/>
            <person name="Kuo A."/>
            <person name="Kohler A."/>
            <person name="Costa M.D."/>
            <person name="Nagy L.G."/>
            <person name="Floudas D."/>
            <person name="Copeland A."/>
            <person name="Barry K.W."/>
            <person name="Cichocki N."/>
            <person name="Veneault-Fourrey C."/>
            <person name="LaButti K."/>
            <person name="Lindquist E.A."/>
            <person name="Lipzen A."/>
            <person name="Lundell T."/>
            <person name="Morin E."/>
            <person name="Murat C."/>
            <person name="Sun H."/>
            <person name="Tunlid A."/>
            <person name="Henrissat B."/>
            <person name="Grigoriev I.V."/>
            <person name="Hibbett D.S."/>
            <person name="Martin F."/>
            <person name="Nordberg H.P."/>
            <person name="Cantor M.N."/>
            <person name="Hua S.X."/>
        </authorList>
    </citation>
    <scope>NUCLEOTIDE SEQUENCE [LARGE SCALE GENOMIC DNA]</scope>
    <source>
        <strain evidence="4 5">441</strain>
    </source>
</reference>
<dbReference type="Pfam" id="PF00063">
    <property type="entry name" value="Myosin_head"/>
    <property type="match status" value="1"/>
</dbReference>
<dbReference type="Proteomes" id="UP000054018">
    <property type="component" value="Unassembled WGS sequence"/>
</dbReference>
<keyword evidence="1" id="KW-0518">Myosin</keyword>
<dbReference type="SUPFAM" id="SSF52540">
    <property type="entry name" value="P-loop containing nucleoside triphosphate hydrolases"/>
    <property type="match status" value="1"/>
</dbReference>
<protein>
    <recommendedName>
        <fullName evidence="3">Myosin motor domain-containing protein</fullName>
    </recommendedName>
</protein>
<evidence type="ECO:0000313" key="4">
    <source>
        <dbReference type="EMBL" id="KIK16515.1"/>
    </source>
</evidence>
<feature type="non-terminal residue" evidence="4">
    <location>
        <position position="1"/>
    </location>
</feature>
<keyword evidence="2" id="KW-0505">Motor protein</keyword>
<name>A0A0C9XVV2_9AGAM</name>
<dbReference type="InterPro" id="IPR027417">
    <property type="entry name" value="P-loop_NTPase"/>
</dbReference>
<reference evidence="5" key="2">
    <citation type="submission" date="2015-01" db="EMBL/GenBank/DDBJ databases">
        <title>Evolutionary Origins and Diversification of the Mycorrhizal Mutualists.</title>
        <authorList>
            <consortium name="DOE Joint Genome Institute"/>
            <consortium name="Mycorrhizal Genomics Consortium"/>
            <person name="Kohler A."/>
            <person name="Kuo A."/>
            <person name="Nagy L.G."/>
            <person name="Floudas D."/>
            <person name="Copeland A."/>
            <person name="Barry K.W."/>
            <person name="Cichocki N."/>
            <person name="Veneault-Fourrey C."/>
            <person name="LaButti K."/>
            <person name="Lindquist E.A."/>
            <person name="Lipzen A."/>
            <person name="Lundell T."/>
            <person name="Morin E."/>
            <person name="Murat C."/>
            <person name="Riley R."/>
            <person name="Ohm R."/>
            <person name="Sun H."/>
            <person name="Tunlid A."/>
            <person name="Henrissat B."/>
            <person name="Grigoriev I.V."/>
            <person name="Hibbett D.S."/>
            <person name="Martin F."/>
        </authorList>
    </citation>
    <scope>NUCLEOTIDE SEQUENCE [LARGE SCALE GENOMIC DNA]</scope>
    <source>
        <strain evidence="5">441</strain>
    </source>
</reference>
<dbReference type="AlphaFoldDB" id="A0A0C9XVV2"/>
<dbReference type="HOGENOM" id="CLU_1943191_0_0_1"/>
<evidence type="ECO:0000256" key="2">
    <source>
        <dbReference type="ARBA" id="ARBA00023175"/>
    </source>
</evidence>
<dbReference type="STRING" id="765257.A0A0C9XVV2"/>
<accession>A0A0C9XVV2</accession>
<keyword evidence="5" id="KW-1185">Reference proteome</keyword>
<organism evidence="4 5">
    <name type="scientific">Pisolithus microcarpus 441</name>
    <dbReference type="NCBI Taxonomy" id="765257"/>
    <lineage>
        <taxon>Eukaryota</taxon>
        <taxon>Fungi</taxon>
        <taxon>Dikarya</taxon>
        <taxon>Basidiomycota</taxon>
        <taxon>Agaricomycotina</taxon>
        <taxon>Agaricomycetes</taxon>
        <taxon>Agaricomycetidae</taxon>
        <taxon>Boletales</taxon>
        <taxon>Sclerodermatineae</taxon>
        <taxon>Pisolithaceae</taxon>
        <taxon>Pisolithus</taxon>
    </lineage>
</organism>
<dbReference type="GO" id="GO:0016459">
    <property type="term" value="C:myosin complex"/>
    <property type="evidence" value="ECO:0007669"/>
    <property type="project" value="UniProtKB-KW"/>
</dbReference>
<gene>
    <name evidence="4" type="ORF">PISMIDRAFT_636827</name>
</gene>
<dbReference type="EMBL" id="KN833855">
    <property type="protein sequence ID" value="KIK16515.1"/>
    <property type="molecule type" value="Genomic_DNA"/>
</dbReference>
<dbReference type="GO" id="GO:0005524">
    <property type="term" value="F:ATP binding"/>
    <property type="evidence" value="ECO:0007669"/>
    <property type="project" value="InterPro"/>
</dbReference>